<organism evidence="1">
    <name type="scientific">marine sediment metagenome</name>
    <dbReference type="NCBI Taxonomy" id="412755"/>
    <lineage>
        <taxon>unclassified sequences</taxon>
        <taxon>metagenomes</taxon>
        <taxon>ecological metagenomes</taxon>
    </lineage>
</organism>
<dbReference type="CDD" id="cd22641">
    <property type="entry name" value="C24-like"/>
    <property type="match status" value="1"/>
</dbReference>
<dbReference type="AlphaFoldDB" id="A0A0F9IUV3"/>
<dbReference type="EMBL" id="LAZR01013051">
    <property type="protein sequence ID" value="KKM23799.1"/>
    <property type="molecule type" value="Genomic_DNA"/>
</dbReference>
<name>A0A0F9IUV3_9ZZZZ</name>
<gene>
    <name evidence="1" type="ORF">LCGC14_1611500</name>
</gene>
<evidence type="ECO:0008006" key="2">
    <source>
        <dbReference type="Google" id="ProtNLM"/>
    </source>
</evidence>
<accession>A0A0F9IUV3</accession>
<sequence>MDLTTPHFQKGMIILWYGPIVLIPTGWQLCDGSSGTPDLRNKFVVGAGDTYNPAATGGTLTHNHAGEATHDHSFLSGSGISAGTDLAVVTSAPNKGGTTGSAGTLPPYYALAYIMKL</sequence>
<proteinExistence type="predicted"/>
<reference evidence="1" key="1">
    <citation type="journal article" date="2015" name="Nature">
        <title>Complex archaea that bridge the gap between prokaryotes and eukaryotes.</title>
        <authorList>
            <person name="Spang A."/>
            <person name="Saw J.H."/>
            <person name="Jorgensen S.L."/>
            <person name="Zaremba-Niedzwiedzka K."/>
            <person name="Martijn J."/>
            <person name="Lind A.E."/>
            <person name="van Eijk R."/>
            <person name="Schleper C."/>
            <person name="Guy L."/>
            <person name="Ettema T.J."/>
        </authorList>
    </citation>
    <scope>NUCLEOTIDE SEQUENCE</scope>
</reference>
<evidence type="ECO:0000313" key="1">
    <source>
        <dbReference type="EMBL" id="KKM23799.1"/>
    </source>
</evidence>
<dbReference type="SUPFAM" id="SSF88874">
    <property type="entry name" value="Receptor-binding domain of short tail fibre protein gp12"/>
    <property type="match status" value="1"/>
</dbReference>
<comment type="caution">
    <text evidence="1">The sequence shown here is derived from an EMBL/GenBank/DDBJ whole genome shotgun (WGS) entry which is preliminary data.</text>
</comment>
<protein>
    <recommendedName>
        <fullName evidence="2">Phage tail collar domain-containing protein</fullName>
    </recommendedName>
</protein>